<dbReference type="EMBL" id="CAJNOV010018820">
    <property type="protein sequence ID" value="CAF1624445.1"/>
    <property type="molecule type" value="Genomic_DNA"/>
</dbReference>
<feature type="coiled-coil region" evidence="1">
    <location>
        <begin position="143"/>
        <end position="170"/>
    </location>
</feature>
<dbReference type="Proteomes" id="UP000663887">
    <property type="component" value="Unassembled WGS sequence"/>
</dbReference>
<comment type="caution">
    <text evidence="5">The sequence shown here is derived from an EMBL/GenBank/DDBJ whole genome shotgun (WGS) entry which is preliminary data.</text>
</comment>
<feature type="region of interest" description="Disordered" evidence="2">
    <location>
        <begin position="527"/>
        <end position="558"/>
    </location>
</feature>
<evidence type="ECO:0000256" key="2">
    <source>
        <dbReference type="SAM" id="MobiDB-lite"/>
    </source>
</evidence>
<evidence type="ECO:0000313" key="7">
    <source>
        <dbReference type="EMBL" id="CAF2069028.1"/>
    </source>
</evidence>
<dbReference type="Proteomes" id="UP000663842">
    <property type="component" value="Unassembled WGS sequence"/>
</dbReference>
<feature type="coiled-coil region" evidence="1">
    <location>
        <begin position="2"/>
        <end position="56"/>
    </location>
</feature>
<dbReference type="EMBL" id="CAJOBG010000152">
    <property type="protein sequence ID" value="CAF3767523.1"/>
    <property type="molecule type" value="Genomic_DNA"/>
</dbReference>
<evidence type="ECO:0000313" key="5">
    <source>
        <dbReference type="EMBL" id="CAF2020771.1"/>
    </source>
</evidence>
<sequence length="676" mass="77550">MNNEYERQANSNANSLNEMNNRRLSAIKLKLQELTREKAKYNDEKLKQDAEFLRNEIGLLNTAIVDISKEIIAQINIRKTLNAKMQIFRSNSRLHYTNLEAALRDKKRYEKELEKPNKSDDYRKLVQNKIESIVNAIPHFEEQDKYIQQLEKAENTQVAAQNKRDKLARNLNSISHKQADIKQLLNDSGTKLPKLETDIANLRLEREHILTLIGKKNKRHRSSTIQHNVIDSPTSLFPLLEQNTIEYEKQSYNEQLEKIHCLLTYFHEKMSEHNLSTNDILCSTATSELISPLYQPLTPFEEQTILSSYMDEQDNQNNASIRTTKTNEQSIVIAMKLPRNFIPLDLKSTITNEIIHSPYYQQTETEYKKELPSDIVNKYAGVARNKQQQQQQLTHGKKHKKNKKNFVMTHSSQMIVLYNDIRTSTGSSDTLPSMPMYEYELAPTIKALQIVKQSVESYLNELSKRSQDDLSVGIHEEYSGIPDDDDDVQDSALDTFSEGSSFIEVNHTSKDSTLYIIPSSINICQARSSSSSDDKKTIVSSSSPPSSHNSHMKIENQTSSVVPLTTVEELPSHISLLTMQIAQIERQISDEGYRSVRNENQQQTTITNTNNLPLLTRSQTYDSTEKVDKWLSSTKKPSTTSMNNEMIHLDNNINFQATDTDDDETEDLNTSTMLRC</sequence>
<evidence type="ECO:0000256" key="1">
    <source>
        <dbReference type="SAM" id="Coils"/>
    </source>
</evidence>
<evidence type="ECO:0000313" key="3">
    <source>
        <dbReference type="EMBL" id="CAF1612837.1"/>
    </source>
</evidence>
<evidence type="ECO:0000313" key="8">
    <source>
        <dbReference type="EMBL" id="CAF3767523.1"/>
    </source>
</evidence>
<dbReference type="Proteomes" id="UP000663866">
    <property type="component" value="Unassembled WGS sequence"/>
</dbReference>
<protein>
    <submittedName>
        <fullName evidence="5">Uncharacterized protein</fullName>
    </submittedName>
</protein>
<dbReference type="EMBL" id="CAJNRE010007240">
    <property type="protein sequence ID" value="CAF2063693.1"/>
    <property type="molecule type" value="Genomic_DNA"/>
</dbReference>
<dbReference type="Proteomes" id="UP000663834">
    <property type="component" value="Unassembled WGS sequence"/>
</dbReference>
<feature type="compositionally biased region" description="Low complexity" evidence="2">
    <location>
        <begin position="540"/>
        <end position="549"/>
    </location>
</feature>
<evidence type="ECO:0000313" key="11">
    <source>
        <dbReference type="Proteomes" id="UP000663887"/>
    </source>
</evidence>
<evidence type="ECO:0000313" key="10">
    <source>
        <dbReference type="Proteomes" id="UP000663866"/>
    </source>
</evidence>
<dbReference type="AlphaFoldDB" id="A0A816MWV6"/>
<organism evidence="5 11">
    <name type="scientific">Rotaria magnacalcarata</name>
    <dbReference type="NCBI Taxonomy" id="392030"/>
    <lineage>
        <taxon>Eukaryota</taxon>
        <taxon>Metazoa</taxon>
        <taxon>Spiralia</taxon>
        <taxon>Gnathifera</taxon>
        <taxon>Rotifera</taxon>
        <taxon>Eurotatoria</taxon>
        <taxon>Bdelloidea</taxon>
        <taxon>Philodinida</taxon>
        <taxon>Philodinidae</taxon>
        <taxon>Rotaria</taxon>
    </lineage>
</organism>
<feature type="region of interest" description="Disordered" evidence="2">
    <location>
        <begin position="655"/>
        <end position="676"/>
    </location>
</feature>
<evidence type="ECO:0000313" key="4">
    <source>
        <dbReference type="EMBL" id="CAF1624445.1"/>
    </source>
</evidence>
<keyword evidence="1" id="KW-0175">Coiled coil</keyword>
<dbReference type="EMBL" id="CAJNRF010005237">
    <property type="protein sequence ID" value="CAF2069028.1"/>
    <property type="molecule type" value="Genomic_DNA"/>
</dbReference>
<keyword evidence="10" id="KW-1185">Reference proteome</keyword>
<dbReference type="EMBL" id="CAJNRG010000874">
    <property type="protein sequence ID" value="CAF2020771.1"/>
    <property type="molecule type" value="Genomic_DNA"/>
</dbReference>
<dbReference type="Proteomes" id="UP000663824">
    <property type="component" value="Unassembled WGS sequence"/>
</dbReference>
<evidence type="ECO:0000313" key="9">
    <source>
        <dbReference type="EMBL" id="CAF4104748.1"/>
    </source>
</evidence>
<dbReference type="Proteomes" id="UP000663855">
    <property type="component" value="Unassembled WGS sequence"/>
</dbReference>
<evidence type="ECO:0000313" key="6">
    <source>
        <dbReference type="EMBL" id="CAF2063693.1"/>
    </source>
</evidence>
<dbReference type="EMBL" id="CAJOBF010003706">
    <property type="protein sequence ID" value="CAF4104748.1"/>
    <property type="molecule type" value="Genomic_DNA"/>
</dbReference>
<accession>A0A816MWV6</accession>
<proteinExistence type="predicted"/>
<gene>
    <name evidence="4" type="ORF">CJN711_LOCUS38453</name>
    <name evidence="3" type="ORF">KQP761_LOCUS23573</name>
    <name evidence="6" type="ORF">MBJ925_LOCUS15415</name>
    <name evidence="8" type="ORF">OVN521_LOCUS2043</name>
    <name evidence="9" type="ORF">UXM345_LOCUS22455</name>
    <name evidence="7" type="ORF">WKI299_LOCUS13818</name>
    <name evidence="5" type="ORF">XDN619_LOCUS4292</name>
</gene>
<dbReference type="Proteomes" id="UP000663856">
    <property type="component" value="Unassembled WGS sequence"/>
</dbReference>
<name>A0A816MWV6_9BILA</name>
<reference evidence="5" key="1">
    <citation type="submission" date="2021-02" db="EMBL/GenBank/DDBJ databases">
        <authorList>
            <person name="Nowell W R."/>
        </authorList>
    </citation>
    <scope>NUCLEOTIDE SEQUENCE</scope>
</reference>
<dbReference type="OrthoDB" id="10041518at2759"/>
<dbReference type="EMBL" id="CAJNOW010012698">
    <property type="protein sequence ID" value="CAF1612837.1"/>
    <property type="molecule type" value="Genomic_DNA"/>
</dbReference>